<dbReference type="RefSeq" id="WP_067034461.1">
    <property type="nucleotide sequence ID" value="NZ_QXFI01000010.1"/>
</dbReference>
<dbReference type="InterPro" id="IPR017853">
    <property type="entry name" value="GH"/>
</dbReference>
<evidence type="ECO:0000256" key="1">
    <source>
        <dbReference type="SAM" id="SignalP"/>
    </source>
</evidence>
<reference evidence="3 5" key="2">
    <citation type="submission" date="2019-07" db="EMBL/GenBank/DDBJ databases">
        <title>Draft genome of two Muricauda strains isolated from deep sea.</title>
        <authorList>
            <person name="Sun C."/>
        </authorList>
    </citation>
    <scope>NUCLEOTIDE SEQUENCE [LARGE SCALE GENOMIC DNA]</scope>
    <source>
        <strain evidence="3 5">72</strain>
    </source>
</reference>
<dbReference type="SUPFAM" id="SSF51445">
    <property type="entry name" value="(Trans)glycosidases"/>
    <property type="match status" value="1"/>
</dbReference>
<keyword evidence="1" id="KW-0732">Signal</keyword>
<protein>
    <recommendedName>
        <fullName evidence="6">Arabinogalactan endo-beta-1,4-galactanase</fullName>
    </recommendedName>
</protein>
<proteinExistence type="predicted"/>
<feature type="signal peptide" evidence="1">
    <location>
        <begin position="1"/>
        <end position="21"/>
    </location>
</feature>
<dbReference type="EMBL" id="VNWK01000010">
    <property type="protein sequence ID" value="TXJ99536.1"/>
    <property type="molecule type" value="Genomic_DNA"/>
</dbReference>
<evidence type="ECO:0000313" key="3">
    <source>
        <dbReference type="EMBL" id="TXJ99536.1"/>
    </source>
</evidence>
<keyword evidence="5" id="KW-1185">Reference proteome</keyword>
<sequence length="362" mass="41036">MFRILTNLLLTILLLSCSKNSVTPTEMPKPKLLIGLSLQQYKNTAPGLDGYLEGLDYAVRNGINIFGMSPEWNTLETNPNSYSLQDNLANPLNLLDPDKTKLNSYILVLKMIDTNIKSVPDDLENLDFDDPDMINRFSLLLDKIFSEVPSIERVSYILIGNEIDGYLSANPNQLQGFKVFYVSAIQKIHALNPKVKVGTIITFNSAKTNPTLFDTFKYVGDFICYTYYPTDEQNSIPWQMRPTNQVKDDIDWMVQNAAGKPIAFTEIGYTSSSENSSSEVQQTEFVQVMFSSLKPYIDSKKVAFVYYHGMYDYPQGFCNQYAQQQGVDSTYLCGFMDNLGLHSWETGQPKPAWNTFVSEINE</sequence>
<evidence type="ECO:0000313" key="4">
    <source>
        <dbReference type="Proteomes" id="UP000266691"/>
    </source>
</evidence>
<dbReference type="Proteomes" id="UP000321621">
    <property type="component" value="Unassembled WGS sequence"/>
</dbReference>
<dbReference type="OrthoDB" id="1403831at2"/>
<reference evidence="2 4" key="1">
    <citation type="submission" date="2018-08" db="EMBL/GenBank/DDBJ databases">
        <title>Proposal of Muricauda 72 sp.nov. and Muricauda NH166 sp.nov., isolated from seawater.</title>
        <authorList>
            <person name="Cheng H."/>
            <person name="Wu Y.-H."/>
            <person name="Guo L.-L."/>
            <person name="Xu X.-W."/>
        </authorList>
    </citation>
    <scope>NUCLEOTIDE SEQUENCE [LARGE SCALE GENOMIC DNA]</scope>
    <source>
        <strain evidence="2 4">72</strain>
    </source>
</reference>
<dbReference type="Gene3D" id="3.20.20.80">
    <property type="entry name" value="Glycosidases"/>
    <property type="match status" value="1"/>
</dbReference>
<dbReference type="PROSITE" id="PS51257">
    <property type="entry name" value="PROKAR_LIPOPROTEIN"/>
    <property type="match status" value="1"/>
</dbReference>
<dbReference type="EMBL" id="QXFI01000010">
    <property type="protein sequence ID" value="RIV46589.1"/>
    <property type="molecule type" value="Genomic_DNA"/>
</dbReference>
<dbReference type="Proteomes" id="UP000266691">
    <property type="component" value="Unassembled WGS sequence"/>
</dbReference>
<dbReference type="AlphaFoldDB" id="A0A3A1NQ09"/>
<organism evidence="2 4">
    <name type="scientific">Flagellimonas pelagia</name>
    <dbReference type="NCBI Taxonomy" id="2306998"/>
    <lineage>
        <taxon>Bacteria</taxon>
        <taxon>Pseudomonadati</taxon>
        <taxon>Bacteroidota</taxon>
        <taxon>Flavobacteriia</taxon>
        <taxon>Flavobacteriales</taxon>
        <taxon>Flavobacteriaceae</taxon>
        <taxon>Flagellimonas</taxon>
    </lineage>
</organism>
<evidence type="ECO:0000313" key="2">
    <source>
        <dbReference type="EMBL" id="RIV46589.1"/>
    </source>
</evidence>
<comment type="caution">
    <text evidence="2">The sequence shown here is derived from an EMBL/GenBank/DDBJ whole genome shotgun (WGS) entry which is preliminary data.</text>
</comment>
<feature type="chain" id="PRO_5017193412" description="Arabinogalactan endo-beta-1,4-galactanase" evidence="1">
    <location>
        <begin position="22"/>
        <end position="362"/>
    </location>
</feature>
<accession>A0A3A1NQ09</accession>
<evidence type="ECO:0000313" key="5">
    <source>
        <dbReference type="Proteomes" id="UP000321621"/>
    </source>
</evidence>
<name>A0A3A1NQ09_9FLAO</name>
<gene>
    <name evidence="2" type="ORF">D2V05_03250</name>
    <name evidence="3" type="ORF">FQ017_03235</name>
</gene>
<evidence type="ECO:0008006" key="6">
    <source>
        <dbReference type="Google" id="ProtNLM"/>
    </source>
</evidence>